<feature type="signal peptide" evidence="1">
    <location>
        <begin position="1"/>
        <end position="19"/>
    </location>
</feature>
<feature type="chain" id="PRO_5019470323" evidence="1">
    <location>
        <begin position="20"/>
        <end position="87"/>
    </location>
</feature>
<accession>A0A445GHA9</accession>
<sequence length="87" mass="10375">MTTTHWVWILFLVVILVSTKRQGQWNKRTLMAWTGLLALEKLSEIQGRVRKKLEEANKQRERDCRKTFLVCRVYCINMNLKLIQGLK</sequence>
<dbReference type="EMBL" id="QZWG01000016">
    <property type="protein sequence ID" value="RZB60591.1"/>
    <property type="molecule type" value="Genomic_DNA"/>
</dbReference>
<evidence type="ECO:0000313" key="3">
    <source>
        <dbReference type="Proteomes" id="UP000289340"/>
    </source>
</evidence>
<gene>
    <name evidence="2" type="ORF">D0Y65_043381</name>
</gene>
<keyword evidence="3" id="KW-1185">Reference proteome</keyword>
<dbReference type="AlphaFoldDB" id="A0A445GHA9"/>
<reference evidence="2 3" key="1">
    <citation type="submission" date="2018-09" db="EMBL/GenBank/DDBJ databases">
        <title>A high-quality reference genome of wild soybean provides a powerful tool to mine soybean genomes.</title>
        <authorList>
            <person name="Xie M."/>
            <person name="Chung C.Y.L."/>
            <person name="Li M.-W."/>
            <person name="Wong F.-L."/>
            <person name="Chan T.-F."/>
            <person name="Lam H.-M."/>
        </authorList>
    </citation>
    <scope>NUCLEOTIDE SEQUENCE [LARGE SCALE GENOMIC DNA]</scope>
    <source>
        <strain evidence="3">cv. W05</strain>
        <tissue evidence="2">Hypocotyl of etiolated seedlings</tissue>
    </source>
</reference>
<organism evidence="2 3">
    <name type="scientific">Glycine soja</name>
    <name type="common">Wild soybean</name>
    <dbReference type="NCBI Taxonomy" id="3848"/>
    <lineage>
        <taxon>Eukaryota</taxon>
        <taxon>Viridiplantae</taxon>
        <taxon>Streptophyta</taxon>
        <taxon>Embryophyta</taxon>
        <taxon>Tracheophyta</taxon>
        <taxon>Spermatophyta</taxon>
        <taxon>Magnoliopsida</taxon>
        <taxon>eudicotyledons</taxon>
        <taxon>Gunneridae</taxon>
        <taxon>Pentapetalae</taxon>
        <taxon>rosids</taxon>
        <taxon>fabids</taxon>
        <taxon>Fabales</taxon>
        <taxon>Fabaceae</taxon>
        <taxon>Papilionoideae</taxon>
        <taxon>50 kb inversion clade</taxon>
        <taxon>NPAAA clade</taxon>
        <taxon>indigoferoid/millettioid clade</taxon>
        <taxon>Phaseoleae</taxon>
        <taxon>Glycine</taxon>
        <taxon>Glycine subgen. Soja</taxon>
    </lineage>
</organism>
<evidence type="ECO:0000256" key="1">
    <source>
        <dbReference type="SAM" id="SignalP"/>
    </source>
</evidence>
<name>A0A445GHA9_GLYSO</name>
<keyword evidence="1" id="KW-0732">Signal</keyword>
<proteinExistence type="predicted"/>
<comment type="caution">
    <text evidence="2">The sequence shown here is derived from an EMBL/GenBank/DDBJ whole genome shotgun (WGS) entry which is preliminary data.</text>
</comment>
<dbReference type="Proteomes" id="UP000289340">
    <property type="component" value="Chromosome 16"/>
</dbReference>
<protein>
    <submittedName>
        <fullName evidence="2">Uncharacterized protein</fullName>
    </submittedName>
</protein>
<evidence type="ECO:0000313" key="2">
    <source>
        <dbReference type="EMBL" id="RZB60591.1"/>
    </source>
</evidence>